<dbReference type="GO" id="GO:0008168">
    <property type="term" value="F:methyltransferase activity"/>
    <property type="evidence" value="ECO:0007669"/>
    <property type="project" value="UniProtKB-KW"/>
</dbReference>
<dbReference type="NCBIfam" id="TIGR01444">
    <property type="entry name" value="fkbM_fam"/>
    <property type="match status" value="1"/>
</dbReference>
<dbReference type="Proteomes" id="UP000004348">
    <property type="component" value="Chromosome"/>
</dbReference>
<dbReference type="PANTHER" id="PTHR34203:SF15">
    <property type="entry name" value="SLL1173 PROTEIN"/>
    <property type="match status" value="1"/>
</dbReference>
<dbReference type="STRING" id="886738.Nlim_0092"/>
<dbReference type="GO" id="GO:0032259">
    <property type="term" value="P:methylation"/>
    <property type="evidence" value="ECO:0007669"/>
    <property type="project" value="UniProtKB-KW"/>
</dbReference>
<keyword evidence="2" id="KW-0489">Methyltransferase</keyword>
<accession>F3KI01</accession>
<reference evidence="2" key="1">
    <citation type="journal article" date="2011" name="PLoS ONE">
        <title>Genome of a low-salinity ammonia-oxidizing archaeon determined by single-cell and metagenomic analysis.</title>
        <authorList>
            <person name="Blainey P.C."/>
            <person name="Mosier A.C."/>
            <person name="Potanina A."/>
            <person name="Francis C.A."/>
            <person name="Quake S.R."/>
        </authorList>
    </citation>
    <scope>NUCLEOTIDE SEQUENCE [LARGE SCALE GENOMIC DNA]</scope>
    <source>
        <strain evidence="2">SFB1</strain>
    </source>
</reference>
<dbReference type="InterPro" id="IPR052514">
    <property type="entry name" value="SAM-dependent_MTase"/>
</dbReference>
<dbReference type="HOGENOM" id="CLU_074577_1_1_2"/>
<dbReference type="Pfam" id="PF05050">
    <property type="entry name" value="Methyltransf_21"/>
    <property type="match status" value="1"/>
</dbReference>
<dbReference type="EMBL" id="AEGP01000014">
    <property type="protein sequence ID" value="EGG43042.1"/>
    <property type="molecule type" value="Genomic_DNA"/>
</dbReference>
<organism evidence="2">
    <name type="scientific">Candidatus Nitrosarchaeum limnium SFB1</name>
    <dbReference type="NCBI Taxonomy" id="886738"/>
    <lineage>
        <taxon>Archaea</taxon>
        <taxon>Nitrososphaerota</taxon>
        <taxon>Nitrososphaeria</taxon>
        <taxon>Nitrosopumilales</taxon>
        <taxon>Nitrosopumilaceae</taxon>
        <taxon>Nitrosarchaeum</taxon>
    </lineage>
</organism>
<keyword evidence="2" id="KW-0808">Transferase</keyword>
<protein>
    <submittedName>
        <fullName evidence="2">SAM-dependent methyltransferase</fullName>
    </submittedName>
</protein>
<gene>
    <name evidence="2" type="ORF">Nlim_0092</name>
</gene>
<evidence type="ECO:0000313" key="2">
    <source>
        <dbReference type="EMBL" id="EGG43042.1"/>
    </source>
</evidence>
<dbReference type="Gene3D" id="3.40.50.150">
    <property type="entry name" value="Vaccinia Virus protein VP39"/>
    <property type="match status" value="1"/>
</dbReference>
<sequence>MSNFWVHDFGQFKMVLDKTDLDFSRQVMMLGKYATESHESQIFESQLNKDQTVLDLGANIGYYSLLARSKVGPNGKIFSFEPSKENISLFKKSIVENSFTNIIVVDAAVSDHDGHSELFLSPFYKSEHSLFEYNYSSGEHKGSKQKIKIISIDSFLEKTGNLKVDIIKMDVEGSEKKSLDGMKKTIEFNKKLTLITEFWPQGVVNAGIEPKEFLEILTSSGFNLYHIDEFLQKTYHVTVNEMLKITKERIKKPVERTKENQAGRWYTNLLCIK</sequence>
<comment type="caution">
    <text evidence="2">The sequence shown here is derived from an EMBL/GenBank/DDBJ whole genome shotgun (WGS) entry which is preliminary data.</text>
</comment>
<name>F3KI01_9ARCH</name>
<dbReference type="InterPro" id="IPR006342">
    <property type="entry name" value="FkbM_mtfrase"/>
</dbReference>
<dbReference type="SUPFAM" id="SSF53335">
    <property type="entry name" value="S-adenosyl-L-methionine-dependent methyltransferases"/>
    <property type="match status" value="1"/>
</dbReference>
<feature type="domain" description="Methyltransferase FkbM" evidence="1">
    <location>
        <begin position="55"/>
        <end position="193"/>
    </location>
</feature>
<proteinExistence type="predicted"/>
<dbReference type="InterPro" id="IPR029063">
    <property type="entry name" value="SAM-dependent_MTases_sf"/>
</dbReference>
<dbReference type="AlphaFoldDB" id="F3KI01"/>
<dbReference type="PANTHER" id="PTHR34203">
    <property type="entry name" value="METHYLTRANSFERASE, FKBM FAMILY PROTEIN"/>
    <property type="match status" value="1"/>
</dbReference>
<evidence type="ECO:0000259" key="1">
    <source>
        <dbReference type="Pfam" id="PF05050"/>
    </source>
</evidence>